<organism evidence="5 6">
    <name type="scientific">Colocasia esculenta</name>
    <name type="common">Wild taro</name>
    <name type="synonym">Arum esculentum</name>
    <dbReference type="NCBI Taxonomy" id="4460"/>
    <lineage>
        <taxon>Eukaryota</taxon>
        <taxon>Viridiplantae</taxon>
        <taxon>Streptophyta</taxon>
        <taxon>Embryophyta</taxon>
        <taxon>Tracheophyta</taxon>
        <taxon>Spermatophyta</taxon>
        <taxon>Magnoliopsida</taxon>
        <taxon>Liliopsida</taxon>
        <taxon>Araceae</taxon>
        <taxon>Aroideae</taxon>
        <taxon>Colocasieae</taxon>
        <taxon>Colocasia</taxon>
    </lineage>
</organism>
<dbReference type="OrthoDB" id="341421at2759"/>
<dbReference type="GO" id="GO:0010027">
    <property type="term" value="P:thylakoid membrane organization"/>
    <property type="evidence" value="ECO:0007669"/>
    <property type="project" value="TreeGrafter"/>
</dbReference>
<dbReference type="PANTHER" id="PTHR13271">
    <property type="entry name" value="UNCHARACTERIZED PUTATIVE METHYLTRANSFERASE"/>
    <property type="match status" value="1"/>
</dbReference>
<evidence type="ECO:0000256" key="3">
    <source>
        <dbReference type="ARBA" id="ARBA00022691"/>
    </source>
</evidence>
<evidence type="ECO:0000256" key="2">
    <source>
        <dbReference type="ARBA" id="ARBA00022679"/>
    </source>
</evidence>
<dbReference type="FunFam" id="3.90.1420.10:FF:000011">
    <property type="entry name" value="Plastid transcriptionally active 14"/>
    <property type="match status" value="1"/>
</dbReference>
<reference evidence="5" key="1">
    <citation type="submission" date="2017-07" db="EMBL/GenBank/DDBJ databases">
        <title>Taro Niue Genome Assembly and Annotation.</title>
        <authorList>
            <person name="Atibalentja N."/>
            <person name="Keating K."/>
            <person name="Fields C.J."/>
        </authorList>
    </citation>
    <scope>NUCLEOTIDE SEQUENCE</scope>
    <source>
        <strain evidence="5">Niue_2</strain>
        <tissue evidence="5">Leaf</tissue>
    </source>
</reference>
<dbReference type="GO" id="GO:0016279">
    <property type="term" value="F:protein-lysine N-methyltransferase activity"/>
    <property type="evidence" value="ECO:0007669"/>
    <property type="project" value="TreeGrafter"/>
</dbReference>
<dbReference type="GO" id="GO:0009658">
    <property type="term" value="P:chloroplast organization"/>
    <property type="evidence" value="ECO:0007669"/>
    <property type="project" value="TreeGrafter"/>
</dbReference>
<dbReference type="PANTHER" id="PTHR13271:SF54">
    <property type="entry name" value="PROTEIN PLASTID TRANSCRIPTIONALLY ACTIVE 14"/>
    <property type="match status" value="1"/>
</dbReference>
<comment type="caution">
    <text evidence="5">The sequence shown here is derived from an EMBL/GenBank/DDBJ whole genome shotgun (WGS) entry which is preliminary data.</text>
</comment>
<evidence type="ECO:0000256" key="1">
    <source>
        <dbReference type="ARBA" id="ARBA00022603"/>
    </source>
</evidence>
<dbReference type="InterPro" id="IPR015353">
    <property type="entry name" value="Rubisco_LSMT_subst-bd"/>
</dbReference>
<keyword evidence="1" id="KW-0489">Methyltransferase</keyword>
<dbReference type="SUPFAM" id="SSF81822">
    <property type="entry name" value="RuBisCo LSMT C-terminal, substrate-binding domain"/>
    <property type="match status" value="1"/>
</dbReference>
<feature type="domain" description="Rubisco LSMT substrate-binding" evidence="4">
    <location>
        <begin position="53"/>
        <end position="156"/>
    </location>
</feature>
<proteinExistence type="predicted"/>
<evidence type="ECO:0000313" key="6">
    <source>
        <dbReference type="Proteomes" id="UP000652761"/>
    </source>
</evidence>
<keyword evidence="2" id="KW-0808">Transferase</keyword>
<dbReference type="GO" id="GO:0009534">
    <property type="term" value="C:chloroplast thylakoid"/>
    <property type="evidence" value="ECO:0007669"/>
    <property type="project" value="TreeGrafter"/>
</dbReference>
<keyword evidence="3" id="KW-0949">S-adenosyl-L-methionine</keyword>
<dbReference type="Proteomes" id="UP000652761">
    <property type="component" value="Unassembled WGS sequence"/>
</dbReference>
<dbReference type="EMBL" id="NMUH01001644">
    <property type="protein sequence ID" value="MQL94189.1"/>
    <property type="molecule type" value="Genomic_DNA"/>
</dbReference>
<keyword evidence="6" id="KW-1185">Reference proteome</keyword>
<gene>
    <name evidence="5" type="ORF">Taro_026843</name>
</gene>
<sequence>MEFNSIACLQMTINYMSGKKNDMFMERYGFSSSLNPWDNIPCSGNARIHLDSFLSVFNISGLREEYYHNNLLSKGEDDFVDGAVIAAARTLPTWSEGDIPPIPSIERKAARELQEECHQILAEFPTTSDQDKQILDSNPQASRTLEASIKYRLHRKLFIEKVIQALELYQDRILSGGDVAWPRPRRRGRAIAVRIIFVILLSNLYGKERMEDRAIEKGFMKERMSSTVRCWRLPSFKPLERLYPM</sequence>
<name>A0A843VSI4_COLES</name>
<dbReference type="InterPro" id="IPR036464">
    <property type="entry name" value="Rubisco_LSMT_subst-bd_sf"/>
</dbReference>
<evidence type="ECO:0000259" key="4">
    <source>
        <dbReference type="Pfam" id="PF09273"/>
    </source>
</evidence>
<dbReference type="Gene3D" id="3.90.1420.10">
    <property type="entry name" value="Rubisco LSMT, substrate-binding domain"/>
    <property type="match status" value="1"/>
</dbReference>
<dbReference type="Pfam" id="PF09273">
    <property type="entry name" value="Rubis-subs-bind"/>
    <property type="match status" value="1"/>
</dbReference>
<dbReference type="AlphaFoldDB" id="A0A843VSI4"/>
<accession>A0A843VSI4</accession>
<dbReference type="InterPro" id="IPR050600">
    <property type="entry name" value="SETD3_SETD6_MTase"/>
</dbReference>
<dbReference type="GO" id="GO:0032259">
    <property type="term" value="P:methylation"/>
    <property type="evidence" value="ECO:0007669"/>
    <property type="project" value="UniProtKB-KW"/>
</dbReference>
<evidence type="ECO:0000313" key="5">
    <source>
        <dbReference type="EMBL" id="MQL94189.1"/>
    </source>
</evidence>
<protein>
    <recommendedName>
        <fullName evidence="4">Rubisco LSMT substrate-binding domain-containing protein</fullName>
    </recommendedName>
</protein>
<dbReference type="GO" id="GO:0042793">
    <property type="term" value="P:plastid transcription"/>
    <property type="evidence" value="ECO:0007669"/>
    <property type="project" value="TreeGrafter"/>
</dbReference>
<dbReference type="GO" id="GO:0000427">
    <property type="term" value="C:plastid-encoded plastid RNA polymerase complex"/>
    <property type="evidence" value="ECO:0007669"/>
    <property type="project" value="TreeGrafter"/>
</dbReference>